<sequence length="182" mass="19243">MDHRTEGPTPFLRAEPTRGECGVWGRPTHPAKLGKPPTRVLHRAGLCGGTPEPSPLLGRGPALNLRDWGAKRPPDDWLPPSRLQQPGRRGLWGWTHPPPQFHLGLGARPGLVAYRALVAGPGWGLGTEAGPRAEREATQEPACPPRSEVAAGRPDSADEACDDVTGSPAGTATRDLAGHEGP</sequence>
<evidence type="ECO:0000313" key="3">
    <source>
        <dbReference type="Proteomes" id="UP001066276"/>
    </source>
</evidence>
<feature type="region of interest" description="Disordered" evidence="1">
    <location>
        <begin position="123"/>
        <end position="182"/>
    </location>
</feature>
<dbReference type="Proteomes" id="UP001066276">
    <property type="component" value="Chromosome 5"/>
</dbReference>
<dbReference type="AlphaFoldDB" id="A0AAV7RGR3"/>
<feature type="region of interest" description="Disordered" evidence="1">
    <location>
        <begin position="45"/>
        <end position="93"/>
    </location>
</feature>
<keyword evidence="3" id="KW-1185">Reference proteome</keyword>
<dbReference type="EMBL" id="JANPWB010000009">
    <property type="protein sequence ID" value="KAJ1150005.1"/>
    <property type="molecule type" value="Genomic_DNA"/>
</dbReference>
<protein>
    <submittedName>
        <fullName evidence="2">Uncharacterized protein</fullName>
    </submittedName>
</protein>
<gene>
    <name evidence="2" type="ORF">NDU88_002803</name>
</gene>
<organism evidence="2 3">
    <name type="scientific">Pleurodeles waltl</name>
    <name type="common">Iberian ribbed newt</name>
    <dbReference type="NCBI Taxonomy" id="8319"/>
    <lineage>
        <taxon>Eukaryota</taxon>
        <taxon>Metazoa</taxon>
        <taxon>Chordata</taxon>
        <taxon>Craniata</taxon>
        <taxon>Vertebrata</taxon>
        <taxon>Euteleostomi</taxon>
        <taxon>Amphibia</taxon>
        <taxon>Batrachia</taxon>
        <taxon>Caudata</taxon>
        <taxon>Salamandroidea</taxon>
        <taxon>Salamandridae</taxon>
        <taxon>Pleurodelinae</taxon>
        <taxon>Pleurodeles</taxon>
    </lineage>
</organism>
<name>A0AAV7RGR3_PLEWA</name>
<evidence type="ECO:0000256" key="1">
    <source>
        <dbReference type="SAM" id="MobiDB-lite"/>
    </source>
</evidence>
<proteinExistence type="predicted"/>
<feature type="region of interest" description="Disordered" evidence="1">
    <location>
        <begin position="1"/>
        <end position="23"/>
    </location>
</feature>
<reference evidence="2" key="1">
    <citation type="journal article" date="2022" name="bioRxiv">
        <title>Sequencing and chromosome-scale assembly of the giantPleurodeles waltlgenome.</title>
        <authorList>
            <person name="Brown T."/>
            <person name="Elewa A."/>
            <person name="Iarovenko S."/>
            <person name="Subramanian E."/>
            <person name="Araus A.J."/>
            <person name="Petzold A."/>
            <person name="Susuki M."/>
            <person name="Suzuki K.-i.T."/>
            <person name="Hayashi T."/>
            <person name="Toyoda A."/>
            <person name="Oliveira C."/>
            <person name="Osipova E."/>
            <person name="Leigh N.D."/>
            <person name="Simon A."/>
            <person name="Yun M.H."/>
        </authorList>
    </citation>
    <scope>NUCLEOTIDE SEQUENCE</scope>
    <source>
        <strain evidence="2">20211129_DDA</strain>
        <tissue evidence="2">Liver</tissue>
    </source>
</reference>
<accession>A0AAV7RGR3</accession>
<evidence type="ECO:0000313" key="2">
    <source>
        <dbReference type="EMBL" id="KAJ1150005.1"/>
    </source>
</evidence>
<comment type="caution">
    <text evidence="2">The sequence shown here is derived from an EMBL/GenBank/DDBJ whole genome shotgun (WGS) entry which is preliminary data.</text>
</comment>